<dbReference type="RefSeq" id="XP_033681316.1">
    <property type="nucleotide sequence ID" value="XM_033836167.1"/>
</dbReference>
<evidence type="ECO:0000313" key="2">
    <source>
        <dbReference type="EMBL" id="KAF2246312.1"/>
    </source>
</evidence>
<dbReference type="InterPro" id="IPR052895">
    <property type="entry name" value="HetReg/Transcr_Mod"/>
</dbReference>
<dbReference type="AlphaFoldDB" id="A0A6A6I8N6"/>
<reference evidence="2" key="1">
    <citation type="journal article" date="2020" name="Stud. Mycol.">
        <title>101 Dothideomycetes genomes: a test case for predicting lifestyles and emergence of pathogens.</title>
        <authorList>
            <person name="Haridas S."/>
            <person name="Albert R."/>
            <person name="Binder M."/>
            <person name="Bloem J."/>
            <person name="Labutti K."/>
            <person name="Salamov A."/>
            <person name="Andreopoulos B."/>
            <person name="Baker S."/>
            <person name="Barry K."/>
            <person name="Bills G."/>
            <person name="Bluhm B."/>
            <person name="Cannon C."/>
            <person name="Castanera R."/>
            <person name="Culley D."/>
            <person name="Daum C."/>
            <person name="Ezra D."/>
            <person name="Gonzalez J."/>
            <person name="Henrissat B."/>
            <person name="Kuo A."/>
            <person name="Liang C."/>
            <person name="Lipzen A."/>
            <person name="Lutzoni F."/>
            <person name="Magnuson J."/>
            <person name="Mondo S."/>
            <person name="Nolan M."/>
            <person name="Ohm R."/>
            <person name="Pangilinan J."/>
            <person name="Park H.-J."/>
            <person name="Ramirez L."/>
            <person name="Alfaro M."/>
            <person name="Sun H."/>
            <person name="Tritt A."/>
            <person name="Yoshinaga Y."/>
            <person name="Zwiers L.-H."/>
            <person name="Turgeon B."/>
            <person name="Goodwin S."/>
            <person name="Spatafora J."/>
            <person name="Crous P."/>
            <person name="Grigoriev I."/>
        </authorList>
    </citation>
    <scope>NUCLEOTIDE SEQUENCE</scope>
    <source>
        <strain evidence="2">CBS 122368</strain>
    </source>
</reference>
<dbReference type="EMBL" id="ML987199">
    <property type="protein sequence ID" value="KAF2246312.1"/>
    <property type="molecule type" value="Genomic_DNA"/>
</dbReference>
<sequence length="573" mass="65011">MEVLGSTSRILHIRPNLHHALKHLRQTDTARTLWIDALCINQEDIEERNVQVKRMASIYKLAYRVVVWLGPTSPDQSNEWALGILQKLGEQTEYTRDYYIMASPTAKGASWDREVPISLSEQDLTAIRHILERPWWDRLWIWQEIHLGSPRSVAQCGSSSISWYSLRRALQNLHLRGEAEFGQFLPESLRSSRAFFSRNQLHDLETLLERTKLAKFSVGHDRIFALFGFLDPAFVARINADYALPVEHLFKDVCRAWNAHNGEIYFLDFCEPPEEACDSTEMDLPSWVPNWLRCSDLEGFKPGFASGTAGSGSVTFTDRELLVYGVKCATVEEVGAPAPLQGSIKPVLRMWKQLVRHCTTDCTRSDYSEDFIATLQCGETKVMFPDIAAFPSIHDCLESFYLEESEPLTSDCIRGRSFFRSSVDHYGICPPGTKAGDVVCVLLGLDYPIMLRPSTESVGGYRVLGLAYVHGLMNAEALLGPLPIAWRGHYDDDWEGVPLQAFTDPQIGKVVYDDPRLGALPEDWEFKAAYEPEAPAIRWFKNRKTGRITRRDPRLLPDALRSCGTPIQELRLV</sequence>
<dbReference type="GeneID" id="54589497"/>
<organism evidence="2 3">
    <name type="scientific">Trematosphaeria pertusa</name>
    <dbReference type="NCBI Taxonomy" id="390896"/>
    <lineage>
        <taxon>Eukaryota</taxon>
        <taxon>Fungi</taxon>
        <taxon>Dikarya</taxon>
        <taxon>Ascomycota</taxon>
        <taxon>Pezizomycotina</taxon>
        <taxon>Dothideomycetes</taxon>
        <taxon>Pleosporomycetidae</taxon>
        <taxon>Pleosporales</taxon>
        <taxon>Massarineae</taxon>
        <taxon>Trematosphaeriaceae</taxon>
        <taxon>Trematosphaeria</taxon>
    </lineage>
</organism>
<gene>
    <name evidence="2" type="ORF">BU26DRAFT_65795</name>
</gene>
<dbReference type="Proteomes" id="UP000800094">
    <property type="component" value="Unassembled WGS sequence"/>
</dbReference>
<name>A0A6A6I8N6_9PLEO</name>
<dbReference type="PANTHER" id="PTHR24148:SF64">
    <property type="entry name" value="HETEROKARYON INCOMPATIBILITY DOMAIN-CONTAINING PROTEIN"/>
    <property type="match status" value="1"/>
</dbReference>
<dbReference type="InterPro" id="IPR010730">
    <property type="entry name" value="HET"/>
</dbReference>
<keyword evidence="3" id="KW-1185">Reference proteome</keyword>
<evidence type="ECO:0000313" key="3">
    <source>
        <dbReference type="Proteomes" id="UP000800094"/>
    </source>
</evidence>
<accession>A0A6A6I8N6</accession>
<protein>
    <recommendedName>
        <fullName evidence="1">Heterokaryon incompatibility domain-containing protein</fullName>
    </recommendedName>
</protein>
<dbReference type="OrthoDB" id="4850726at2759"/>
<feature type="domain" description="Heterokaryon incompatibility" evidence="1">
    <location>
        <begin position="9"/>
        <end position="144"/>
    </location>
</feature>
<proteinExistence type="predicted"/>
<dbReference type="Pfam" id="PF06985">
    <property type="entry name" value="HET"/>
    <property type="match status" value="1"/>
</dbReference>
<dbReference type="PANTHER" id="PTHR24148">
    <property type="entry name" value="ANKYRIN REPEAT DOMAIN-CONTAINING PROTEIN 39 HOMOLOG-RELATED"/>
    <property type="match status" value="1"/>
</dbReference>
<evidence type="ECO:0000259" key="1">
    <source>
        <dbReference type="Pfam" id="PF06985"/>
    </source>
</evidence>